<evidence type="ECO:0000313" key="3">
    <source>
        <dbReference type="Proteomes" id="UP000019486"/>
    </source>
</evidence>
<evidence type="ECO:0000313" key="2">
    <source>
        <dbReference type="EMBL" id="EWY36421.1"/>
    </source>
</evidence>
<proteinExistence type="predicted"/>
<protein>
    <recommendedName>
        <fullName evidence="1">Phage head morphogenesis domain-containing protein</fullName>
    </recommendedName>
</protein>
<keyword evidence="3" id="KW-1185">Reference proteome</keyword>
<dbReference type="Proteomes" id="UP000019486">
    <property type="component" value="Unassembled WGS sequence"/>
</dbReference>
<dbReference type="Pfam" id="PF04233">
    <property type="entry name" value="Phage_Mu_F"/>
    <property type="match status" value="1"/>
</dbReference>
<comment type="caution">
    <text evidence="2">The sequence shown here is derived from an EMBL/GenBank/DDBJ whole genome shotgun (WGS) entry which is preliminary data.</text>
</comment>
<dbReference type="RefSeq" id="WP_037460788.1">
    <property type="nucleotide sequence ID" value="NZ_AVFL01000044.1"/>
</dbReference>
<feature type="domain" description="Phage head morphogenesis" evidence="1">
    <location>
        <begin position="153"/>
        <end position="263"/>
    </location>
</feature>
<dbReference type="STRING" id="1385369.N825_27130"/>
<dbReference type="EMBL" id="AVFL01000044">
    <property type="protein sequence ID" value="EWY36421.1"/>
    <property type="molecule type" value="Genomic_DNA"/>
</dbReference>
<sequence length="353" mass="38582">MTAVVKRASASEDLGDELILLALLLLRYNSHLRRRTLLRLQELGDEILRQLGPLDLTLPTRHAAVQHVERSLLPLIERAYLDVDEDLRHELVALVALVSDLVIERIDALVGVPGISRSLPEEARRLIPANALVDGAVVASWLGAQAGALLFSVRRVLTAGAANASGATGINQMIREAIDIAQRQAMPIVRTAVSAVFGASIVAIVAENSRLLGGFTHTSILDSRTSEVCRRRAGLRFLADGSPVGHSLPFRIPPLHINCRSHLTPWFYPVDQMPRGVASAITTAGRDEAFVDPRAAEQDLGDWLQRRSQREQEATVGRVRLDAWRSGTISTAALLDQRVRPLTLPQIRKVLGI</sequence>
<gene>
    <name evidence="2" type="ORF">N825_27130</name>
</gene>
<dbReference type="AlphaFoldDB" id="W9GUS4"/>
<dbReference type="OrthoDB" id="8614104at2"/>
<dbReference type="InterPro" id="IPR006528">
    <property type="entry name" value="Phage_head_morphogenesis_dom"/>
</dbReference>
<accession>W9GUS4</accession>
<reference evidence="2 3" key="1">
    <citation type="submission" date="2013-08" db="EMBL/GenBank/DDBJ databases">
        <title>The genome sequence of Skermanella stibiiresistens.</title>
        <authorList>
            <person name="Zhu W."/>
            <person name="Wang G."/>
        </authorList>
    </citation>
    <scope>NUCLEOTIDE SEQUENCE [LARGE SCALE GENOMIC DNA]</scope>
    <source>
        <strain evidence="2 3">SB22</strain>
    </source>
</reference>
<name>W9GUS4_9PROT</name>
<organism evidence="2 3">
    <name type="scientific">Skermanella stibiiresistens SB22</name>
    <dbReference type="NCBI Taxonomy" id="1385369"/>
    <lineage>
        <taxon>Bacteria</taxon>
        <taxon>Pseudomonadati</taxon>
        <taxon>Pseudomonadota</taxon>
        <taxon>Alphaproteobacteria</taxon>
        <taxon>Rhodospirillales</taxon>
        <taxon>Azospirillaceae</taxon>
        <taxon>Skermanella</taxon>
    </lineage>
</organism>
<evidence type="ECO:0000259" key="1">
    <source>
        <dbReference type="Pfam" id="PF04233"/>
    </source>
</evidence>